<reference evidence="2 3" key="1">
    <citation type="submission" date="2020-04" db="EMBL/GenBank/DDBJ databases">
        <authorList>
            <person name="De Canck E."/>
        </authorList>
    </citation>
    <scope>NUCLEOTIDE SEQUENCE [LARGE SCALE GENOMIC DNA]</scope>
    <source>
        <strain evidence="2 3">LMG 29739</strain>
    </source>
</reference>
<protein>
    <submittedName>
        <fullName evidence="2">Uncharacterized protein</fullName>
    </submittedName>
</protein>
<evidence type="ECO:0000256" key="1">
    <source>
        <dbReference type="SAM" id="MobiDB-lite"/>
    </source>
</evidence>
<dbReference type="EMBL" id="CADIKF010000083">
    <property type="protein sequence ID" value="CAB3771667.1"/>
    <property type="molecule type" value="Genomic_DNA"/>
</dbReference>
<feature type="region of interest" description="Disordered" evidence="1">
    <location>
        <begin position="119"/>
        <end position="138"/>
    </location>
</feature>
<dbReference type="Proteomes" id="UP000494329">
    <property type="component" value="Unassembled WGS sequence"/>
</dbReference>
<feature type="compositionally biased region" description="Basic and acidic residues" evidence="1">
    <location>
        <begin position="124"/>
        <end position="138"/>
    </location>
</feature>
<evidence type="ECO:0000313" key="3">
    <source>
        <dbReference type="Proteomes" id="UP000494329"/>
    </source>
</evidence>
<proteinExistence type="predicted"/>
<organism evidence="2 3">
    <name type="scientific">Paraburkholderia solisilvae</name>
    <dbReference type="NCBI Taxonomy" id="624376"/>
    <lineage>
        <taxon>Bacteria</taxon>
        <taxon>Pseudomonadati</taxon>
        <taxon>Pseudomonadota</taxon>
        <taxon>Betaproteobacteria</taxon>
        <taxon>Burkholderiales</taxon>
        <taxon>Burkholderiaceae</taxon>
        <taxon>Paraburkholderia</taxon>
    </lineage>
</organism>
<evidence type="ECO:0000313" key="2">
    <source>
        <dbReference type="EMBL" id="CAB3771667.1"/>
    </source>
</evidence>
<keyword evidence="3" id="KW-1185">Reference proteome</keyword>
<sequence>MADDATLEGAVLKRPVQGRDNIVGLLKHAKSLYDFQEFIYKDYISKNLFMESYRATVRGVPVECVVLVHMNDNGEADSLVINHFPIGAALLFGQLMWEKVGDEFGNLYLTPAETQSLEAVIPRPKPDNGDDRRKSGPA</sequence>
<name>A0A6J5F1S7_9BURK</name>
<dbReference type="Gene3D" id="3.10.450.50">
    <property type="match status" value="1"/>
</dbReference>
<accession>A0A6J5F1S7</accession>
<dbReference type="AlphaFoldDB" id="A0A6J5F1S7"/>
<dbReference type="RefSeq" id="WP_175115207.1">
    <property type="nucleotide sequence ID" value="NZ_CADIKF010000083.1"/>
</dbReference>
<gene>
    <name evidence="2" type="ORF">LMG29739_06083</name>
</gene>